<dbReference type="PANTHER" id="PTHR42796">
    <property type="entry name" value="FUMARYLACETOACETATE HYDROLASE DOMAIN-CONTAINING PROTEIN 2A-RELATED"/>
    <property type="match status" value="1"/>
</dbReference>
<reference evidence="4 5" key="1">
    <citation type="submission" date="2018-07" db="EMBL/GenBank/DDBJ databases">
        <title>Venubactetium sediminum gen. nov., sp. nov., isolated from a marine solar saltern.</title>
        <authorList>
            <person name="Wang S."/>
        </authorList>
    </citation>
    <scope>NUCLEOTIDE SEQUENCE [LARGE SCALE GENOMIC DNA]</scope>
    <source>
        <strain evidence="4 5">WD2A32</strain>
    </source>
</reference>
<sequence>MRLLTFEKAGRPALGIARGERVIDLGALDPDTPADWAAVFAEGGLERLRGLAANVPEEQTVPRDGLHLLPPIPAPPKILCVGLNYMAHAQETGSRLPTDPIFFTRFPSTLVGDGEAMVCPRASEQFDYEGELVAVIGREGRHIPKERALEHVVGYSIFNDGSLRDFQKKGRQWTLGKNFDATGGFGPEIVTSDELPAAASGLSIQTRLNGEVVQDGRTDDLIFDIPTLIATASEVMTLQPGTIIVTGTPPGVGMAREPQLWMKAGDVVSVTIEGIGTLSNPIIDEHVAG</sequence>
<comment type="caution">
    <text evidence="4">The sequence shown here is derived from an EMBL/GenBank/DDBJ whole genome shotgun (WGS) entry which is preliminary data.</text>
</comment>
<dbReference type="Pfam" id="PF01557">
    <property type="entry name" value="FAA_hydrolase"/>
    <property type="match status" value="1"/>
</dbReference>
<feature type="domain" description="Fumarylacetoacetase-like C-terminal" evidence="3">
    <location>
        <begin position="77"/>
        <end position="282"/>
    </location>
</feature>
<keyword evidence="5" id="KW-1185">Reference proteome</keyword>
<dbReference type="PANTHER" id="PTHR42796:SF4">
    <property type="entry name" value="FUMARYLACETOACETATE HYDROLASE DOMAIN-CONTAINING PROTEIN 2A"/>
    <property type="match status" value="1"/>
</dbReference>
<dbReference type="InterPro" id="IPR051121">
    <property type="entry name" value="FAH"/>
</dbReference>
<accession>A0A369T5A7</accession>
<dbReference type="Proteomes" id="UP000253941">
    <property type="component" value="Unassembled WGS sequence"/>
</dbReference>
<dbReference type="Gene3D" id="3.90.850.10">
    <property type="entry name" value="Fumarylacetoacetase-like, C-terminal domain"/>
    <property type="match status" value="1"/>
</dbReference>
<evidence type="ECO:0000313" key="5">
    <source>
        <dbReference type="Proteomes" id="UP000253941"/>
    </source>
</evidence>
<evidence type="ECO:0000256" key="1">
    <source>
        <dbReference type="ARBA" id="ARBA00010211"/>
    </source>
</evidence>
<dbReference type="SUPFAM" id="SSF56529">
    <property type="entry name" value="FAH"/>
    <property type="match status" value="1"/>
</dbReference>
<gene>
    <name evidence="4" type="ORF">DRB17_17640</name>
</gene>
<keyword evidence="2" id="KW-0479">Metal-binding</keyword>
<dbReference type="GO" id="GO:0016787">
    <property type="term" value="F:hydrolase activity"/>
    <property type="evidence" value="ECO:0007669"/>
    <property type="project" value="UniProtKB-KW"/>
</dbReference>
<dbReference type="GO" id="GO:0046872">
    <property type="term" value="F:metal ion binding"/>
    <property type="evidence" value="ECO:0007669"/>
    <property type="project" value="UniProtKB-KW"/>
</dbReference>
<dbReference type="FunFam" id="3.90.850.10:FF:000002">
    <property type="entry name" value="2-hydroxyhepta-2,4-diene-1,7-dioate isomerase"/>
    <property type="match status" value="1"/>
</dbReference>
<name>A0A369T5A7_9PROT</name>
<proteinExistence type="inferred from homology"/>
<dbReference type="EMBL" id="QPMH01000025">
    <property type="protein sequence ID" value="RDD60521.1"/>
    <property type="molecule type" value="Genomic_DNA"/>
</dbReference>
<evidence type="ECO:0000313" key="4">
    <source>
        <dbReference type="EMBL" id="RDD60521.1"/>
    </source>
</evidence>
<dbReference type="InterPro" id="IPR036663">
    <property type="entry name" value="Fumarylacetoacetase_C_sf"/>
</dbReference>
<evidence type="ECO:0000259" key="3">
    <source>
        <dbReference type="Pfam" id="PF01557"/>
    </source>
</evidence>
<comment type="similarity">
    <text evidence="1">Belongs to the FAH family.</text>
</comment>
<organism evidence="4 5">
    <name type="scientific">Ferruginivarius sediminum</name>
    <dbReference type="NCBI Taxonomy" id="2661937"/>
    <lineage>
        <taxon>Bacteria</taxon>
        <taxon>Pseudomonadati</taxon>
        <taxon>Pseudomonadota</taxon>
        <taxon>Alphaproteobacteria</taxon>
        <taxon>Rhodospirillales</taxon>
        <taxon>Rhodospirillaceae</taxon>
        <taxon>Ferruginivarius</taxon>
    </lineage>
</organism>
<dbReference type="InterPro" id="IPR011234">
    <property type="entry name" value="Fumarylacetoacetase-like_C"/>
</dbReference>
<dbReference type="GO" id="GO:0016853">
    <property type="term" value="F:isomerase activity"/>
    <property type="evidence" value="ECO:0007669"/>
    <property type="project" value="UniProtKB-ARBA"/>
</dbReference>
<evidence type="ECO:0000256" key="2">
    <source>
        <dbReference type="ARBA" id="ARBA00022723"/>
    </source>
</evidence>
<dbReference type="AlphaFoldDB" id="A0A369T5A7"/>
<dbReference type="RefSeq" id="WP_114583549.1">
    <property type="nucleotide sequence ID" value="NZ_QPMH01000025.1"/>
</dbReference>
<keyword evidence="4" id="KW-0378">Hydrolase</keyword>
<protein>
    <submittedName>
        <fullName evidence="4">FAA hydrolase family protein</fullName>
    </submittedName>
</protein>
<dbReference type="GO" id="GO:0019752">
    <property type="term" value="P:carboxylic acid metabolic process"/>
    <property type="evidence" value="ECO:0007669"/>
    <property type="project" value="UniProtKB-ARBA"/>
</dbReference>